<dbReference type="Proteomes" id="UP000265515">
    <property type="component" value="Unassembled WGS sequence"/>
</dbReference>
<dbReference type="InterPro" id="IPR051270">
    <property type="entry name" value="Tyrosine-tRNA_ligase_regulator"/>
</dbReference>
<comment type="caution">
    <text evidence="6">The sequence shown here is derived from an EMBL/GenBank/DDBJ whole genome shotgun (WGS) entry which is preliminary data.</text>
</comment>
<dbReference type="CDD" id="cd02799">
    <property type="entry name" value="tRNA_bind_EMAP-II_like"/>
    <property type="match status" value="1"/>
</dbReference>
<keyword evidence="7" id="KW-1185">Reference proteome</keyword>
<proteinExistence type="predicted"/>
<keyword evidence="1 3" id="KW-0820">tRNA-binding</keyword>
<keyword evidence="2 3" id="KW-0694">RNA-binding</keyword>
<dbReference type="Gene3D" id="2.40.50.140">
    <property type="entry name" value="Nucleic acid-binding proteins"/>
    <property type="match status" value="1"/>
</dbReference>
<sequence>MRAALASSVSSTDMIVLNVTGQRAYQCCTLHPTPQTGAWHRDRPVQVPVHDPLTTNLVLVKHRPGVSGRCVSGPAVSPQSRTPLMACCRSVPAVTGFSSVLSDGWDVIIGSSQSRVRRGARLYSSGDSVMATTDTPTVTDAEGAQAEPAVVATPGSPAAPAGIAGSDEGEGTKTTEDDNAIVDSLDIRIGKIMKAWKHPEADSLYVEEVDLGEETGPRTICSGLVKYIPEAEMQGRSVVVLANLKPRNMRGVKSNGMLLAASDAAHENVELVSPPVDAVVGDRVWFGEAEDKGRQKAPATANQVQKKKVWETVQPRLKTNEEGVVVYNGNKPMRVDTGVVNAPSLKGANVS</sequence>
<dbReference type="EMBL" id="BFEA01000015">
    <property type="protein sequence ID" value="GBG60930.1"/>
    <property type="molecule type" value="Genomic_DNA"/>
</dbReference>
<evidence type="ECO:0000256" key="3">
    <source>
        <dbReference type="PROSITE-ProRule" id="PRU00209"/>
    </source>
</evidence>
<gene>
    <name evidence="6" type="ORF">CBR_g16052</name>
</gene>
<name>A0A388JT17_CHABU</name>
<dbReference type="InterPro" id="IPR002547">
    <property type="entry name" value="tRNA-bd_dom"/>
</dbReference>
<dbReference type="OrthoDB" id="19141at2759"/>
<accession>A0A388JT17</accession>
<dbReference type="PANTHER" id="PTHR11586:SF47">
    <property type="entry name" value="NUCLEIC ACID-BINDING, OB-FOLD-LIKE PROTEIN"/>
    <property type="match status" value="1"/>
</dbReference>
<organism evidence="6 7">
    <name type="scientific">Chara braunii</name>
    <name type="common">Braun's stonewort</name>
    <dbReference type="NCBI Taxonomy" id="69332"/>
    <lineage>
        <taxon>Eukaryota</taxon>
        <taxon>Viridiplantae</taxon>
        <taxon>Streptophyta</taxon>
        <taxon>Charophyceae</taxon>
        <taxon>Charales</taxon>
        <taxon>Characeae</taxon>
        <taxon>Chara</taxon>
    </lineage>
</organism>
<evidence type="ECO:0000313" key="6">
    <source>
        <dbReference type="EMBL" id="GBG60930.1"/>
    </source>
</evidence>
<dbReference type="SUPFAM" id="SSF50249">
    <property type="entry name" value="Nucleic acid-binding proteins"/>
    <property type="match status" value="1"/>
</dbReference>
<dbReference type="STRING" id="69332.A0A388JT17"/>
<feature type="compositionally biased region" description="Low complexity" evidence="4">
    <location>
        <begin position="149"/>
        <end position="166"/>
    </location>
</feature>
<dbReference type="AlphaFoldDB" id="A0A388JT17"/>
<evidence type="ECO:0000256" key="2">
    <source>
        <dbReference type="ARBA" id="ARBA00022884"/>
    </source>
</evidence>
<dbReference type="InterPro" id="IPR012340">
    <property type="entry name" value="NA-bd_OB-fold"/>
</dbReference>
<reference evidence="6 7" key="1">
    <citation type="journal article" date="2018" name="Cell">
        <title>The Chara Genome: Secondary Complexity and Implications for Plant Terrestrialization.</title>
        <authorList>
            <person name="Nishiyama T."/>
            <person name="Sakayama H."/>
            <person name="Vries J.D."/>
            <person name="Buschmann H."/>
            <person name="Saint-Marcoux D."/>
            <person name="Ullrich K.K."/>
            <person name="Haas F.B."/>
            <person name="Vanderstraeten L."/>
            <person name="Becker D."/>
            <person name="Lang D."/>
            <person name="Vosolsobe S."/>
            <person name="Rombauts S."/>
            <person name="Wilhelmsson P.K.I."/>
            <person name="Janitza P."/>
            <person name="Kern R."/>
            <person name="Heyl A."/>
            <person name="Rumpler F."/>
            <person name="Villalobos L.I.A.C."/>
            <person name="Clay J.M."/>
            <person name="Skokan R."/>
            <person name="Toyoda A."/>
            <person name="Suzuki Y."/>
            <person name="Kagoshima H."/>
            <person name="Schijlen E."/>
            <person name="Tajeshwar N."/>
            <person name="Catarino B."/>
            <person name="Hetherington A.J."/>
            <person name="Saltykova A."/>
            <person name="Bonnot C."/>
            <person name="Breuninger H."/>
            <person name="Symeonidi A."/>
            <person name="Radhakrishnan G.V."/>
            <person name="Van Nieuwerburgh F."/>
            <person name="Deforce D."/>
            <person name="Chang C."/>
            <person name="Karol K.G."/>
            <person name="Hedrich R."/>
            <person name="Ulvskov P."/>
            <person name="Glockner G."/>
            <person name="Delwiche C.F."/>
            <person name="Petrasek J."/>
            <person name="Van de Peer Y."/>
            <person name="Friml J."/>
            <person name="Beilby M."/>
            <person name="Dolan L."/>
            <person name="Kohara Y."/>
            <person name="Sugano S."/>
            <person name="Fujiyama A."/>
            <person name="Delaux P.-M."/>
            <person name="Quint M."/>
            <person name="TheiBen G."/>
            <person name="Hagemann M."/>
            <person name="Harholt J."/>
            <person name="Dunand C."/>
            <person name="Zachgo S."/>
            <person name="Langdale J."/>
            <person name="Maumus F."/>
            <person name="Straeten D.V.D."/>
            <person name="Gould S.B."/>
            <person name="Rensing S.A."/>
        </authorList>
    </citation>
    <scope>NUCLEOTIDE SEQUENCE [LARGE SCALE GENOMIC DNA]</scope>
    <source>
        <strain evidence="6 7">S276</strain>
    </source>
</reference>
<dbReference type="PANTHER" id="PTHR11586">
    <property type="entry name" value="TRNA-AMINOACYLATION COFACTOR ARC1 FAMILY MEMBER"/>
    <property type="match status" value="1"/>
</dbReference>
<dbReference type="Gramene" id="GBG60930">
    <property type="protein sequence ID" value="GBG60930"/>
    <property type="gene ID" value="CBR_g16052"/>
</dbReference>
<dbReference type="FunFam" id="2.40.50.140:FF:000225">
    <property type="entry name" value="tyrosine--tRNA ligase, cytoplasmic"/>
    <property type="match status" value="1"/>
</dbReference>
<dbReference type="PROSITE" id="PS50886">
    <property type="entry name" value="TRBD"/>
    <property type="match status" value="1"/>
</dbReference>
<evidence type="ECO:0000256" key="1">
    <source>
        <dbReference type="ARBA" id="ARBA00022555"/>
    </source>
</evidence>
<dbReference type="GO" id="GO:0000049">
    <property type="term" value="F:tRNA binding"/>
    <property type="evidence" value="ECO:0007669"/>
    <property type="project" value="UniProtKB-UniRule"/>
</dbReference>
<evidence type="ECO:0000256" key="4">
    <source>
        <dbReference type="SAM" id="MobiDB-lite"/>
    </source>
</evidence>
<evidence type="ECO:0000313" key="7">
    <source>
        <dbReference type="Proteomes" id="UP000265515"/>
    </source>
</evidence>
<protein>
    <recommendedName>
        <fullName evidence="5">tRNA-binding domain-containing protein</fullName>
    </recommendedName>
</protein>
<feature type="region of interest" description="Disordered" evidence="4">
    <location>
        <begin position="149"/>
        <end position="176"/>
    </location>
</feature>
<dbReference type="Pfam" id="PF01588">
    <property type="entry name" value="tRNA_bind"/>
    <property type="match status" value="1"/>
</dbReference>
<evidence type="ECO:0000259" key="5">
    <source>
        <dbReference type="PROSITE" id="PS50886"/>
    </source>
</evidence>
<feature type="domain" description="TRNA-binding" evidence="5">
    <location>
        <begin position="181"/>
        <end position="285"/>
    </location>
</feature>